<sequence>MGILDWFKNRPGQFDPNGVSDEMVRGAVDKAITLTNPRLKLLPSCQKRLTPAVETTIDFLRALVPVLPAVRPLSSTVWSADPALRAFFAASSDIPTVLGRSDNLRTLFDKAPDLDEAFLVLGMALNEQRVFGMALQGNIVQRDVAQTSVSFSDHRARICGRDESRLRRVVGVEIFEYLVAHALAEIGAERVERQELQANRALIRARLRLLQQHGPGLGSMFGEAPAARSEQARLEAELLENEQQLEAIGGSESVLEAELECLKEVLEHPQRYLRIEPRRLRLSPMNVVLDQTSSEPAAEVDFAIAELSGSPPIRRAFVLARVARQELPLPQGINFDEVTRYL</sequence>
<dbReference type="OrthoDB" id="8557243at2"/>
<dbReference type="HOGENOM" id="CLU_070057_0_0_4"/>
<gene>
    <name evidence="1" type="ordered locus">CAP2UW1_1518</name>
</gene>
<evidence type="ECO:0000313" key="1">
    <source>
        <dbReference type="EMBL" id="ACV34833.1"/>
    </source>
</evidence>
<dbReference type="AlphaFoldDB" id="C7RT90"/>
<dbReference type="KEGG" id="app:CAP2UW1_1518"/>
<protein>
    <submittedName>
        <fullName evidence="1">Uncharacterized protein</fullName>
    </submittedName>
</protein>
<name>C7RT90_ACCRE</name>
<dbReference type="EMBL" id="CP001715">
    <property type="protein sequence ID" value="ACV34833.1"/>
    <property type="molecule type" value="Genomic_DNA"/>
</dbReference>
<dbReference type="eggNOG" id="COG5380">
    <property type="taxonomic scope" value="Bacteria"/>
</dbReference>
<organism evidence="1">
    <name type="scientific">Accumulibacter regalis</name>
    <dbReference type="NCBI Taxonomy" id="522306"/>
    <lineage>
        <taxon>Bacteria</taxon>
        <taxon>Pseudomonadati</taxon>
        <taxon>Pseudomonadota</taxon>
        <taxon>Betaproteobacteria</taxon>
        <taxon>Candidatus Accumulibacter</taxon>
    </lineage>
</organism>
<dbReference type="STRING" id="522306.CAP2UW1_1518"/>
<proteinExistence type="predicted"/>
<accession>C7RT90</accession>
<reference evidence="1" key="2">
    <citation type="submission" date="2009-09" db="EMBL/GenBank/DDBJ databases">
        <title>Complete sequence of chromosome of Candidatus Accumulibacter phosphatis clade IIA str. UW-1.</title>
        <authorList>
            <consortium name="US DOE Joint Genome Institute"/>
            <person name="Martin H.G."/>
            <person name="Ivanova N."/>
            <person name="Kunin V."/>
            <person name="Warnecke F."/>
            <person name="Barry K."/>
            <person name="He S."/>
            <person name="Salamov A."/>
            <person name="Szeto E."/>
            <person name="Dalin E."/>
            <person name="Pangilinan J.L."/>
            <person name="Lapidus A."/>
            <person name="Lowry S."/>
            <person name="Kyrpides N.C."/>
            <person name="McMahon K.D."/>
            <person name="Hugenholtz P."/>
        </authorList>
    </citation>
    <scope>NUCLEOTIDE SEQUENCE [LARGE SCALE GENOMIC DNA]</scope>
    <source>
        <strain evidence="1">UW-1</strain>
    </source>
</reference>
<reference evidence="1" key="1">
    <citation type="submission" date="2009-08" db="EMBL/GenBank/DDBJ databases">
        <authorList>
            <consortium name="US DOE Joint Genome Institute"/>
            <person name="Lucas S."/>
            <person name="Copeland A."/>
            <person name="Lapidus A."/>
            <person name="Glavina del Rio T."/>
            <person name="Dalin E."/>
            <person name="Tice H."/>
            <person name="Bruce D."/>
            <person name="Barry K."/>
            <person name="Pitluck S."/>
            <person name="Lowry S."/>
            <person name="Larimer F."/>
            <person name="Land M."/>
            <person name="Hauser L."/>
            <person name="Kyrpides N."/>
            <person name="Ivanova N."/>
            <person name="McMahon K.D."/>
            <person name="Hugenholtz P."/>
        </authorList>
    </citation>
    <scope>NUCLEOTIDE SEQUENCE</scope>
    <source>
        <strain evidence="1">UW-1</strain>
    </source>
</reference>